<feature type="signal peptide" evidence="2">
    <location>
        <begin position="1"/>
        <end position="16"/>
    </location>
</feature>
<evidence type="ECO:0000256" key="1">
    <source>
        <dbReference type="SAM" id="MobiDB-lite"/>
    </source>
</evidence>
<keyword evidence="4" id="KW-1185">Reference proteome</keyword>
<evidence type="ECO:0008006" key="5">
    <source>
        <dbReference type="Google" id="ProtNLM"/>
    </source>
</evidence>
<sequence length="509" mass="54089">MRFLVFAGVCLPLISGSPVDISLPELSPRLVTTTEQLSCGVVGHKPDSILTRSRKCRLVDCQELCSAITGCKSYAESSAKCLLFSSPVAEGFQQDSTSPYTLYDLECSMPTSSATETPPEATNSATTRLSTSGTEAAATSNAQPSSTAATITTELSTELASASTSTFSEPITATTTDHTTYAESASASVSSDVTSTAIALDSNTGTTITGDETTTTAGGTTTASLSTPTVYIIRLVNPDESTFGYVSSTIDFNRLSGPREKALEIQISAPEPGATSHLDIIHAETFGGFTRLCAVQSTHNKNADLGSDSSFFNYLSTCTPTGSLTVKGPPGSVPTYIYHAWSNWGSLHGYTLAAESAIVSQHEERRLANTNATSQWTVDPDTLEVTASWINTDGSAPPTTLFVPETSNWIGMTGSLSALQAAFPNQPYKRIKLVLEPILNERQKDAGDGYQFDLRLKPKALAAEAFGSLHLPVLDPEFTIPFIKHGFSKILFSICILICLELDQSRGDD</sequence>
<organism evidence="3 4">
    <name type="scientific">Fusarium anthophilum</name>
    <dbReference type="NCBI Taxonomy" id="48485"/>
    <lineage>
        <taxon>Eukaryota</taxon>
        <taxon>Fungi</taxon>
        <taxon>Dikarya</taxon>
        <taxon>Ascomycota</taxon>
        <taxon>Pezizomycotina</taxon>
        <taxon>Sordariomycetes</taxon>
        <taxon>Hypocreomycetidae</taxon>
        <taxon>Hypocreales</taxon>
        <taxon>Nectriaceae</taxon>
        <taxon>Fusarium</taxon>
        <taxon>Fusarium fujikuroi species complex</taxon>
    </lineage>
</organism>
<accession>A0A8H4ZXY6</accession>
<name>A0A8H4ZXY6_9HYPO</name>
<protein>
    <recommendedName>
        <fullName evidence="5">Apple domain-containing protein</fullName>
    </recommendedName>
</protein>
<keyword evidence="2" id="KW-0732">Signal</keyword>
<feature type="region of interest" description="Disordered" evidence="1">
    <location>
        <begin position="109"/>
        <end position="149"/>
    </location>
</feature>
<dbReference type="Proteomes" id="UP000573603">
    <property type="component" value="Unassembled WGS sequence"/>
</dbReference>
<gene>
    <name evidence="3" type="ORF">FANTH_612</name>
</gene>
<evidence type="ECO:0000313" key="3">
    <source>
        <dbReference type="EMBL" id="KAF5254679.1"/>
    </source>
</evidence>
<proteinExistence type="predicted"/>
<dbReference type="EMBL" id="JABEVY010000018">
    <property type="protein sequence ID" value="KAF5254679.1"/>
    <property type="molecule type" value="Genomic_DNA"/>
</dbReference>
<evidence type="ECO:0000256" key="2">
    <source>
        <dbReference type="SAM" id="SignalP"/>
    </source>
</evidence>
<reference evidence="3 4" key="1">
    <citation type="journal article" date="2020" name="BMC Genomics">
        <title>Correction to: Identification and distribution of gene clusters required for synthesis of sphingolipid metabolism inhibitors in diverse species of the filamentous fungus Fusarium.</title>
        <authorList>
            <person name="Kim H.S."/>
            <person name="Lohmar J.M."/>
            <person name="Busman M."/>
            <person name="Brown D.W."/>
            <person name="Naumann T.A."/>
            <person name="Divon H.H."/>
            <person name="Lysoe E."/>
            <person name="Uhlig S."/>
            <person name="Proctor R.H."/>
        </authorList>
    </citation>
    <scope>NUCLEOTIDE SEQUENCE [LARGE SCALE GENOMIC DNA]</scope>
    <source>
        <strain evidence="3 4">NRRL 25214</strain>
    </source>
</reference>
<evidence type="ECO:0000313" key="4">
    <source>
        <dbReference type="Proteomes" id="UP000573603"/>
    </source>
</evidence>
<dbReference type="AlphaFoldDB" id="A0A8H4ZXY6"/>
<comment type="caution">
    <text evidence="3">The sequence shown here is derived from an EMBL/GenBank/DDBJ whole genome shotgun (WGS) entry which is preliminary data.</text>
</comment>
<feature type="chain" id="PRO_5034712495" description="Apple domain-containing protein" evidence="2">
    <location>
        <begin position="17"/>
        <end position="509"/>
    </location>
</feature>